<accession>A0AAI9XC99</accession>
<gene>
    <name evidence="1" type="ORF">VN97_g1170</name>
</gene>
<evidence type="ECO:0000313" key="1">
    <source>
        <dbReference type="EMBL" id="KAJ9492041.1"/>
    </source>
</evidence>
<sequence length="119" mass="12699">MDGEPVSTADKPGTPMGASIALTTLCISPPAIDTGTYLDDSDIFTNTEHFLVTKPDGTEIKAESCDNDSGCIFPDGELDGGSVIIHPIDNTGGCKIYFTYRGEDFEVESEKYGYDNAGF</sequence>
<evidence type="ECO:0000313" key="2">
    <source>
        <dbReference type="Proteomes" id="UP001227192"/>
    </source>
</evidence>
<reference evidence="1" key="1">
    <citation type="submission" date="2015-06" db="EMBL/GenBank/DDBJ databases">
        <authorList>
            <person name="Nguyen H."/>
        </authorList>
    </citation>
    <scope>NUCLEOTIDE SEQUENCE</scope>
    <source>
        <strain evidence="1">DAOM 180753</strain>
    </source>
</reference>
<comment type="caution">
    <text evidence="1">The sequence shown here is derived from an EMBL/GenBank/DDBJ whole genome shotgun (WGS) entry which is preliminary data.</text>
</comment>
<dbReference type="AlphaFoldDB" id="A0AAI9XC99"/>
<name>A0AAI9XC99_PENTH</name>
<proteinExistence type="predicted"/>
<keyword evidence="2" id="KW-1185">Reference proteome</keyword>
<dbReference type="Proteomes" id="UP001227192">
    <property type="component" value="Unassembled WGS sequence"/>
</dbReference>
<organism evidence="1 2">
    <name type="scientific">Penicillium thymicola</name>
    <dbReference type="NCBI Taxonomy" id="293382"/>
    <lineage>
        <taxon>Eukaryota</taxon>
        <taxon>Fungi</taxon>
        <taxon>Dikarya</taxon>
        <taxon>Ascomycota</taxon>
        <taxon>Pezizomycotina</taxon>
        <taxon>Eurotiomycetes</taxon>
        <taxon>Eurotiomycetidae</taxon>
        <taxon>Eurotiales</taxon>
        <taxon>Aspergillaceae</taxon>
        <taxon>Penicillium</taxon>
    </lineage>
</organism>
<protein>
    <submittedName>
        <fullName evidence="1">Uncharacterized protein</fullName>
    </submittedName>
</protein>
<reference evidence="1" key="2">
    <citation type="journal article" date="2016" name="Fungal Biol.">
        <title>Ochratoxin A production by Penicillium thymicola.</title>
        <authorList>
            <person name="Nguyen H.D.T."/>
            <person name="McMullin D.R."/>
            <person name="Ponomareva E."/>
            <person name="Riley R."/>
            <person name="Pomraning K.R."/>
            <person name="Baker S.E."/>
            <person name="Seifert K.A."/>
        </authorList>
    </citation>
    <scope>NUCLEOTIDE SEQUENCE</scope>
    <source>
        <strain evidence="1">DAOM 180753</strain>
    </source>
</reference>
<dbReference type="EMBL" id="LACB01000019">
    <property type="protein sequence ID" value="KAJ9492041.1"/>
    <property type="molecule type" value="Genomic_DNA"/>
</dbReference>